<evidence type="ECO:0000313" key="3">
    <source>
        <dbReference type="Proteomes" id="UP001201812"/>
    </source>
</evidence>
<protein>
    <submittedName>
        <fullName evidence="2">Uncharacterized protein</fullName>
    </submittedName>
</protein>
<organism evidence="2 3">
    <name type="scientific">Ditylenchus destructor</name>
    <dbReference type="NCBI Taxonomy" id="166010"/>
    <lineage>
        <taxon>Eukaryota</taxon>
        <taxon>Metazoa</taxon>
        <taxon>Ecdysozoa</taxon>
        <taxon>Nematoda</taxon>
        <taxon>Chromadorea</taxon>
        <taxon>Rhabditida</taxon>
        <taxon>Tylenchina</taxon>
        <taxon>Tylenchomorpha</taxon>
        <taxon>Sphaerularioidea</taxon>
        <taxon>Anguinidae</taxon>
        <taxon>Anguininae</taxon>
        <taxon>Ditylenchus</taxon>
    </lineage>
</organism>
<feature type="transmembrane region" description="Helical" evidence="1">
    <location>
        <begin position="52"/>
        <end position="73"/>
    </location>
</feature>
<keyword evidence="1" id="KW-1133">Transmembrane helix</keyword>
<proteinExistence type="predicted"/>
<gene>
    <name evidence="2" type="ORF">DdX_08159</name>
</gene>
<keyword evidence="1" id="KW-0812">Transmembrane</keyword>
<name>A0AAD4N7Z8_9BILA</name>
<reference evidence="2" key="1">
    <citation type="submission" date="2022-01" db="EMBL/GenBank/DDBJ databases">
        <title>Genome Sequence Resource for Two Populations of Ditylenchus destructor, the Migratory Endoparasitic Phytonematode.</title>
        <authorList>
            <person name="Zhang H."/>
            <person name="Lin R."/>
            <person name="Xie B."/>
        </authorList>
    </citation>
    <scope>NUCLEOTIDE SEQUENCE</scope>
    <source>
        <strain evidence="2">BazhouSP</strain>
    </source>
</reference>
<dbReference type="Proteomes" id="UP001201812">
    <property type="component" value="Unassembled WGS sequence"/>
</dbReference>
<dbReference type="EMBL" id="JAKKPZ010000012">
    <property type="protein sequence ID" value="KAI1714888.1"/>
    <property type="molecule type" value="Genomic_DNA"/>
</dbReference>
<dbReference type="AlphaFoldDB" id="A0AAD4N7Z8"/>
<evidence type="ECO:0000313" key="2">
    <source>
        <dbReference type="EMBL" id="KAI1714888.1"/>
    </source>
</evidence>
<comment type="caution">
    <text evidence="2">The sequence shown here is derived from an EMBL/GenBank/DDBJ whole genome shotgun (WGS) entry which is preliminary data.</text>
</comment>
<keyword evidence="1" id="KW-0472">Membrane</keyword>
<accession>A0AAD4N7Z8</accession>
<keyword evidence="3" id="KW-1185">Reference proteome</keyword>
<sequence length="97" mass="11414">MPKYWEHELDREDGFNEKELSQEQHTSAAASQESSFERDIRDLHQAARVTTAVILALMIIVECLSIWFQTIVWRAYRYMKAESTNLIPPDVFVRNIQ</sequence>
<evidence type="ECO:0000256" key="1">
    <source>
        <dbReference type="SAM" id="Phobius"/>
    </source>
</evidence>